<proteinExistence type="predicted"/>
<protein>
    <submittedName>
        <fullName evidence="2">Uncharacterized protein</fullName>
    </submittedName>
</protein>
<name>A0A2V1IIH3_9BACT</name>
<sequence>MVILVGCSHRLGGEKQELIESADSLYRAGEYSAAVTPAMQLLELAREDGDHYLCGQAEDLLADIIAATYGGHEVVEHRLNAADHYLQADSVRAHRYALLDVAIAHANNDSLRLGMFLLDSIRSIAGSDSALTANCLRASMRITARLDGLREFDSRKLKQYRRFFTPTAADYAYLAISKSTMKAKAERYRHAMPEIAAEIETEPADYGLYLDSARAIARTESEYKLIDWATAECYRNAGEPELWKSYTDSLCEQRLYGRQPTASETVVGAQRDFQSDRATEQHSRASSLQTILICVTLLFIVIVAAGYAYYRLRMKVKNAEIEAQMESLANLSNEIARGHASSSVLTTRIENLFHERWQTINFLCNEFFEKGDSEKTRAFIIKEVEKEIERLKTPLKLRQIEASVDECMDSIASRLRSQCATLLKEDDIRFIVLIYAGFSPRAVCMFTGIKLKSFYTKRTRLITRISSSEAIIDRDEFLQKLNATS</sequence>
<dbReference type="EMBL" id="PUEC01000028">
    <property type="protein sequence ID" value="PWB00959.1"/>
    <property type="molecule type" value="Genomic_DNA"/>
</dbReference>
<keyword evidence="1" id="KW-0812">Transmembrane</keyword>
<gene>
    <name evidence="2" type="ORF">C5O23_11075</name>
</gene>
<evidence type="ECO:0000313" key="3">
    <source>
        <dbReference type="Proteomes" id="UP000244905"/>
    </source>
</evidence>
<keyword evidence="1" id="KW-0472">Membrane</keyword>
<comment type="caution">
    <text evidence="2">The sequence shown here is derived from an EMBL/GenBank/DDBJ whole genome shotgun (WGS) entry which is preliminary data.</text>
</comment>
<dbReference type="GeneID" id="82526875"/>
<evidence type="ECO:0000256" key="1">
    <source>
        <dbReference type="SAM" id="Phobius"/>
    </source>
</evidence>
<dbReference type="AlphaFoldDB" id="A0A2V1IIH3"/>
<organism evidence="2 3">
    <name type="scientific">Duncaniella muris</name>
    <dbReference type="NCBI Taxonomy" id="2094150"/>
    <lineage>
        <taxon>Bacteria</taxon>
        <taxon>Pseudomonadati</taxon>
        <taxon>Bacteroidota</taxon>
        <taxon>Bacteroidia</taxon>
        <taxon>Bacteroidales</taxon>
        <taxon>Muribaculaceae</taxon>
        <taxon>Duncaniella</taxon>
    </lineage>
</organism>
<keyword evidence="3" id="KW-1185">Reference proteome</keyword>
<feature type="transmembrane region" description="Helical" evidence="1">
    <location>
        <begin position="290"/>
        <end position="310"/>
    </location>
</feature>
<evidence type="ECO:0000313" key="2">
    <source>
        <dbReference type="EMBL" id="PWB00959.1"/>
    </source>
</evidence>
<dbReference type="RefSeq" id="WP_107033008.1">
    <property type="nucleotide sequence ID" value="NZ_PUEC01000028.1"/>
</dbReference>
<dbReference type="Proteomes" id="UP000244905">
    <property type="component" value="Unassembled WGS sequence"/>
</dbReference>
<accession>A0A2V1IIH3</accession>
<keyword evidence="1" id="KW-1133">Transmembrane helix</keyword>
<reference evidence="3" key="1">
    <citation type="submission" date="2018-02" db="EMBL/GenBank/DDBJ databases">
        <authorList>
            <person name="Clavel T."/>
            <person name="Strowig T."/>
        </authorList>
    </citation>
    <scope>NUCLEOTIDE SEQUENCE [LARGE SCALE GENOMIC DNA]</scope>
    <source>
        <strain evidence="3">DSM 103720</strain>
    </source>
</reference>